<dbReference type="Proteomes" id="UP001521222">
    <property type="component" value="Unassembled WGS sequence"/>
</dbReference>
<keyword evidence="2" id="KW-1185">Reference proteome</keyword>
<proteinExistence type="predicted"/>
<protein>
    <submittedName>
        <fullName evidence="1">Uncharacterized protein</fullName>
    </submittedName>
</protein>
<evidence type="ECO:0000313" key="1">
    <source>
        <dbReference type="EMBL" id="KAL1607267.1"/>
    </source>
</evidence>
<evidence type="ECO:0000313" key="2">
    <source>
        <dbReference type="Proteomes" id="UP001521222"/>
    </source>
</evidence>
<comment type="caution">
    <text evidence="1">The sequence shown here is derived from an EMBL/GenBank/DDBJ whole genome shotgun (WGS) entry which is preliminary data.</text>
</comment>
<sequence>MHTSMSWTTNPSMYIGAESGDLKSVGFVSNYKNVSDGATVTNFGLFGGYAYNDAAGSIEMYFVTSPTNESGIYQ</sequence>
<organism evidence="1 2">
    <name type="scientific">Nothophoma quercina</name>
    <dbReference type="NCBI Taxonomy" id="749835"/>
    <lineage>
        <taxon>Eukaryota</taxon>
        <taxon>Fungi</taxon>
        <taxon>Dikarya</taxon>
        <taxon>Ascomycota</taxon>
        <taxon>Pezizomycotina</taxon>
        <taxon>Dothideomycetes</taxon>
        <taxon>Pleosporomycetidae</taxon>
        <taxon>Pleosporales</taxon>
        <taxon>Pleosporineae</taxon>
        <taxon>Didymellaceae</taxon>
        <taxon>Nothophoma</taxon>
    </lineage>
</organism>
<name>A0ABR3RSC8_9PLEO</name>
<reference evidence="1 2" key="1">
    <citation type="submission" date="2024-02" db="EMBL/GenBank/DDBJ databases">
        <title>De novo assembly and annotation of 12 fungi associated with fruit tree decline syndrome in Ontario, Canada.</title>
        <authorList>
            <person name="Sulman M."/>
            <person name="Ellouze W."/>
            <person name="Ilyukhin E."/>
        </authorList>
    </citation>
    <scope>NUCLEOTIDE SEQUENCE [LARGE SCALE GENOMIC DNA]</scope>
    <source>
        <strain evidence="1 2">M97-236</strain>
    </source>
</reference>
<gene>
    <name evidence="1" type="ORF">SLS59_002230</name>
</gene>
<dbReference type="EMBL" id="JAKIXB020000006">
    <property type="protein sequence ID" value="KAL1607267.1"/>
    <property type="molecule type" value="Genomic_DNA"/>
</dbReference>
<accession>A0ABR3RSC8</accession>